<accession>A0A2A4H028</accession>
<dbReference type="RefSeq" id="WP_096591548.1">
    <property type="nucleotide sequence ID" value="NZ_MWRM01000008.1"/>
</dbReference>
<protein>
    <recommendedName>
        <fullName evidence="3">Staphylopine biosynthesis dehydrogenase</fullName>
    </recommendedName>
</protein>
<dbReference type="Pfam" id="PF10100">
    <property type="entry name" value="Staph_opine_DH"/>
    <property type="match status" value="1"/>
</dbReference>
<dbReference type="EMBL" id="MWUU01000002">
    <property type="protein sequence ID" value="PCF56921.1"/>
    <property type="molecule type" value="Genomic_DNA"/>
</dbReference>
<dbReference type="Gene3D" id="3.40.50.720">
    <property type="entry name" value="NAD(P)-binding Rossmann-like Domain"/>
    <property type="match status" value="1"/>
</dbReference>
<evidence type="ECO:0008006" key="3">
    <source>
        <dbReference type="Google" id="ProtNLM"/>
    </source>
</evidence>
<dbReference type="Proteomes" id="UP000218335">
    <property type="component" value="Unassembled WGS sequence"/>
</dbReference>
<dbReference type="AlphaFoldDB" id="A0A2A4H028"/>
<evidence type="ECO:0000313" key="2">
    <source>
        <dbReference type="Proteomes" id="UP000218335"/>
    </source>
</evidence>
<evidence type="ECO:0000313" key="1">
    <source>
        <dbReference type="EMBL" id="PCF56921.1"/>
    </source>
</evidence>
<organism evidence="1 2">
    <name type="scientific">Staphylococcus delphini</name>
    <dbReference type="NCBI Taxonomy" id="53344"/>
    <lineage>
        <taxon>Bacteria</taxon>
        <taxon>Bacillati</taxon>
        <taxon>Bacillota</taxon>
        <taxon>Bacilli</taxon>
        <taxon>Bacillales</taxon>
        <taxon>Staphylococcaceae</taxon>
        <taxon>Staphylococcus</taxon>
        <taxon>Staphylococcus intermedius group</taxon>
    </lineage>
</organism>
<dbReference type="InterPro" id="IPR016935">
    <property type="entry name" value="Opine_metallophore_DH"/>
</dbReference>
<name>A0A2A4H028_9STAP</name>
<proteinExistence type="predicted"/>
<sequence length="431" mass="49000">MEKSVLIAGTGPVAVQLAVLFKRHTPHNVDMVGRGRETEKSRQFWTAYQAAPELEVRVQNELHASLAGTASLGQLYDSYEAVLPQYDVLVLACTADAYSQVIQQLSSDVRQRLKHVILVSPTFGSHMIVQQQLSVDQPQIEVVSFSTYLGDTGVPNPETPHRVLTKGVKKHLYLGTTHAQSDFSREIVTLMAQVQIPVTTVAHPLMAESRNSSLYVHPALFMNEHALKAVFEGMTVPFYVYKLFPEGPITMRLIAEMRQMWQEVMAILQRLNIDTLNLLKFMVKENYPLRPETMDEVRIEGFETLSPIEQEYLLYVRYTGILIDPFSEPDDNGKYFDFSAVPFKPVFQNEQGIWHIPRMPSEDYYRTQMMRGMARTLDIATPMMDTLIERYEAQLTAFQQTHVGDALSSQFTIQSFEEDIARIAALLNADE</sequence>
<gene>
    <name evidence="1" type="ORF">B5C08_02475</name>
</gene>
<dbReference type="InterPro" id="IPR053620">
    <property type="entry name" value="Staphylopine_dehydrogenase"/>
</dbReference>
<reference evidence="1 2" key="1">
    <citation type="journal article" date="2017" name="PLoS ONE">
        <title>Development of a real-time PCR for detection of Staphylococcus pseudintermedius using a novel automated comparison of whole-genome sequences.</title>
        <authorList>
            <person name="Verstappen K.M."/>
            <person name="Huijbregts L."/>
            <person name="Spaninks M."/>
            <person name="Wagenaar J.A."/>
            <person name="Fluit A.C."/>
            <person name="Duim B."/>
        </authorList>
    </citation>
    <scope>NUCLEOTIDE SEQUENCE [LARGE SCALE GENOMIC DNA]</scope>
    <source>
        <strain evidence="1 2">215070706401-1</strain>
    </source>
</reference>
<comment type="caution">
    <text evidence="1">The sequence shown here is derived from an EMBL/GenBank/DDBJ whole genome shotgun (WGS) entry which is preliminary data.</text>
</comment>
<dbReference type="NCBIfam" id="NF033600">
    <property type="entry name" value="staphylopine_DH"/>
    <property type="match status" value="1"/>
</dbReference>